<dbReference type="HAMAP" id="MF_00203">
    <property type="entry name" value="UvrC"/>
    <property type="match status" value="1"/>
</dbReference>
<dbReference type="NCBIfam" id="TIGR00194">
    <property type="entry name" value="uvrC"/>
    <property type="match status" value="1"/>
</dbReference>
<dbReference type="Pfam" id="PF22920">
    <property type="entry name" value="UvrC_RNaseH"/>
    <property type="match status" value="1"/>
</dbReference>
<dbReference type="CDD" id="cd10434">
    <property type="entry name" value="GIY-YIG_UvrC_Cho"/>
    <property type="match status" value="1"/>
</dbReference>
<comment type="subcellular location">
    <subcellularLocation>
        <location evidence="7">Cytoplasm</location>
    </subcellularLocation>
</comment>
<accession>A0A2D3WC18</accession>
<dbReference type="STRING" id="366522.GCA_001548055_02104"/>
<comment type="function">
    <text evidence="7">The UvrABC repair system catalyzes the recognition and processing of DNA lesions. UvrC both incises the 5' and 3' sides of the lesion. The N-terminal half is responsible for the 3' incision and the C-terminal half is responsible for the 5' incision.</text>
</comment>
<dbReference type="AlphaFoldDB" id="A0A2D3WC18"/>
<dbReference type="InterPro" id="IPR010994">
    <property type="entry name" value="RuvA_2-like"/>
</dbReference>
<dbReference type="InterPro" id="IPR038476">
    <property type="entry name" value="UvrC_RNase_H_dom_sf"/>
</dbReference>
<dbReference type="GO" id="GO:0009381">
    <property type="term" value="F:excinuclease ABC activity"/>
    <property type="evidence" value="ECO:0007669"/>
    <property type="project" value="UniProtKB-UniRule"/>
</dbReference>
<dbReference type="PROSITE" id="PS50164">
    <property type="entry name" value="GIY_YIG"/>
    <property type="match status" value="1"/>
</dbReference>
<dbReference type="InterPro" id="IPR001943">
    <property type="entry name" value="UVR_dom"/>
</dbReference>
<dbReference type="PANTHER" id="PTHR30562:SF1">
    <property type="entry name" value="UVRABC SYSTEM PROTEIN C"/>
    <property type="match status" value="1"/>
</dbReference>
<dbReference type="InterPro" id="IPR035901">
    <property type="entry name" value="GIY-YIG_endonuc_sf"/>
</dbReference>
<dbReference type="InterPro" id="IPR047296">
    <property type="entry name" value="GIY-YIG_UvrC_Cho"/>
</dbReference>
<dbReference type="GO" id="GO:0005737">
    <property type="term" value="C:cytoplasm"/>
    <property type="evidence" value="ECO:0007669"/>
    <property type="project" value="UniProtKB-SubCell"/>
</dbReference>
<feature type="domain" description="UvrC family homology region profile" evidence="10">
    <location>
        <begin position="253"/>
        <end position="470"/>
    </location>
</feature>
<evidence type="ECO:0000259" key="9">
    <source>
        <dbReference type="PROSITE" id="PS50164"/>
    </source>
</evidence>
<comment type="subunit">
    <text evidence="7">Interacts with UvrB in an incision complex.</text>
</comment>
<dbReference type="Proteomes" id="UP000231638">
    <property type="component" value="Unassembled WGS sequence"/>
</dbReference>
<keyword evidence="1 7" id="KW-0963">Cytoplasm</keyword>
<sequence>MLSQKLKNAPEFAGIYQFFNASGMLLYVGKAKNIKNRVKSYFRFSGTLAPSPTLSLRITKMILEVSDVEFIVVQSEHDALILENSLIKQLKPKYNILLRDDKTYPYIAINLAERFARFEITRKIVDTKHTRYFGPLSGSAKALLEALYLVFPLVQKKGCLKGKKACLFFQIGRCLAPCEGRITEQAYREIVEKALSTLSDQRKLLALLDERMQEASLKLNFEEAAHLRDTKIAIQNALHVTHVELKKLEDYDVFAIEATEKTAVVMRLFIRHGKIVSTSHSLLHNIYGFEKDELYQRALFEFYYPMNQSFATRVLTAEAFSEQAAMERFLSEKFQQKIEIFVPQKGEKQALTTMARHNAQEILLQNLSKNQSSFAEQLQNLFDLATPPRRIEIFDNSHHGGSAPVGAMVVWEDGFAKNAYRRYALCHSDEYAQMHEMLTRRIEDFAHEPAPDLWVLDGGETLLKLAQSLLEKHRMSIDLLAIAKEKRDAKAYRAKGNAHDTVYNLKQAFALPAHDKRLQFIQRLRDEAHRFAITYHRSKKRKNDLSLELQNIEGIGQATIQKLLNYFGSFEALYAATQEELEVTVGKKNATNIINFLKK</sequence>
<keyword evidence="5 7" id="KW-0234">DNA repair</keyword>
<dbReference type="InterPro" id="IPR001162">
    <property type="entry name" value="UvrC_RNase_H_dom"/>
</dbReference>
<protein>
    <recommendedName>
        <fullName evidence="7">UvrABC system protein C</fullName>
        <shortName evidence="7">Protein UvrC</shortName>
    </recommendedName>
    <alternativeName>
        <fullName evidence="7">Excinuclease ABC subunit C</fullName>
    </alternativeName>
</protein>
<dbReference type="GO" id="GO:0006289">
    <property type="term" value="P:nucleotide-excision repair"/>
    <property type="evidence" value="ECO:0007669"/>
    <property type="project" value="UniProtKB-UniRule"/>
</dbReference>
<evidence type="ECO:0000259" key="8">
    <source>
        <dbReference type="PROSITE" id="PS50151"/>
    </source>
</evidence>
<dbReference type="SMART" id="SM00465">
    <property type="entry name" value="GIYc"/>
    <property type="match status" value="1"/>
</dbReference>
<dbReference type="FunFam" id="3.40.1440.10:FF:000001">
    <property type="entry name" value="UvrABC system protein C"/>
    <property type="match status" value="1"/>
</dbReference>
<dbReference type="GO" id="GO:0003677">
    <property type="term" value="F:DNA binding"/>
    <property type="evidence" value="ECO:0007669"/>
    <property type="project" value="UniProtKB-UniRule"/>
</dbReference>
<dbReference type="SUPFAM" id="SSF82771">
    <property type="entry name" value="GIY-YIG endonuclease"/>
    <property type="match status" value="1"/>
</dbReference>
<dbReference type="Gene3D" id="1.10.150.20">
    <property type="entry name" value="5' to 3' exonuclease, C-terminal subdomain"/>
    <property type="match status" value="1"/>
</dbReference>
<evidence type="ECO:0000256" key="3">
    <source>
        <dbReference type="ARBA" id="ARBA00022769"/>
    </source>
</evidence>
<dbReference type="PROSITE" id="PS50165">
    <property type="entry name" value="UVRC"/>
    <property type="match status" value="1"/>
</dbReference>
<gene>
    <name evidence="7" type="primary">uvrC</name>
    <name evidence="11" type="ORF">CFH80_08070</name>
</gene>
<dbReference type="Gene3D" id="4.10.860.10">
    <property type="entry name" value="UVR domain"/>
    <property type="match status" value="1"/>
</dbReference>
<dbReference type="InterPro" id="IPR050066">
    <property type="entry name" value="UvrABC_protein_C"/>
</dbReference>
<dbReference type="InterPro" id="IPR000305">
    <property type="entry name" value="GIY-YIG_endonuc"/>
</dbReference>
<organism evidence="11 12">
    <name type="scientific">Sulfurospirillum cavolei</name>
    <dbReference type="NCBI Taxonomy" id="366522"/>
    <lineage>
        <taxon>Bacteria</taxon>
        <taxon>Pseudomonadati</taxon>
        <taxon>Campylobacterota</taxon>
        <taxon>Epsilonproteobacteria</taxon>
        <taxon>Campylobacterales</taxon>
        <taxon>Sulfurospirillaceae</taxon>
        <taxon>Sulfurospirillum</taxon>
    </lineage>
</organism>
<evidence type="ECO:0000256" key="4">
    <source>
        <dbReference type="ARBA" id="ARBA00022881"/>
    </source>
</evidence>
<dbReference type="Pfam" id="PF08459">
    <property type="entry name" value="UvrC_RNaseH_dom"/>
    <property type="match status" value="1"/>
</dbReference>
<dbReference type="Pfam" id="PF14520">
    <property type="entry name" value="HHH_5"/>
    <property type="match status" value="1"/>
</dbReference>
<proteinExistence type="inferred from homology"/>
<dbReference type="SUPFAM" id="SSF46600">
    <property type="entry name" value="C-terminal UvrC-binding domain of UvrB"/>
    <property type="match status" value="1"/>
</dbReference>
<dbReference type="Pfam" id="PF02151">
    <property type="entry name" value="UVR"/>
    <property type="match status" value="1"/>
</dbReference>
<dbReference type="Gene3D" id="3.40.1440.10">
    <property type="entry name" value="GIY-YIG endonuclease"/>
    <property type="match status" value="1"/>
</dbReference>
<name>A0A2D3WC18_9BACT</name>
<keyword evidence="2 7" id="KW-0227">DNA damage</keyword>
<evidence type="ECO:0000256" key="1">
    <source>
        <dbReference type="ARBA" id="ARBA00022490"/>
    </source>
</evidence>
<comment type="similarity">
    <text evidence="7">Belongs to the UvrC family.</text>
</comment>
<dbReference type="Gene3D" id="3.30.420.340">
    <property type="entry name" value="UvrC, RNAse H endonuclease domain"/>
    <property type="match status" value="1"/>
</dbReference>
<evidence type="ECO:0000313" key="12">
    <source>
        <dbReference type="Proteomes" id="UP000231638"/>
    </source>
</evidence>
<feature type="domain" description="GIY-YIG" evidence="9">
    <location>
        <begin position="11"/>
        <end position="96"/>
    </location>
</feature>
<evidence type="ECO:0000256" key="5">
    <source>
        <dbReference type="ARBA" id="ARBA00023204"/>
    </source>
</evidence>
<keyword evidence="6 7" id="KW-0742">SOS response</keyword>
<keyword evidence="4 7" id="KW-0267">Excision nuclease</keyword>
<evidence type="ECO:0000256" key="6">
    <source>
        <dbReference type="ARBA" id="ARBA00023236"/>
    </source>
</evidence>
<feature type="domain" description="UVR" evidence="8">
    <location>
        <begin position="202"/>
        <end position="237"/>
    </location>
</feature>
<keyword evidence="3 7" id="KW-0228">DNA excision</keyword>
<dbReference type="Pfam" id="PF01541">
    <property type="entry name" value="GIY-YIG"/>
    <property type="match status" value="1"/>
</dbReference>
<dbReference type="GO" id="GO:0009380">
    <property type="term" value="C:excinuclease repair complex"/>
    <property type="evidence" value="ECO:0007669"/>
    <property type="project" value="InterPro"/>
</dbReference>
<dbReference type="InterPro" id="IPR036876">
    <property type="entry name" value="UVR_dom_sf"/>
</dbReference>
<dbReference type="EMBL" id="DLUG01000210">
    <property type="protein sequence ID" value="DAB35836.1"/>
    <property type="molecule type" value="Genomic_DNA"/>
</dbReference>
<dbReference type="SUPFAM" id="SSF47781">
    <property type="entry name" value="RuvA domain 2-like"/>
    <property type="match status" value="1"/>
</dbReference>
<evidence type="ECO:0000256" key="7">
    <source>
        <dbReference type="HAMAP-Rule" id="MF_00203"/>
    </source>
</evidence>
<dbReference type="InterPro" id="IPR004791">
    <property type="entry name" value="UvrC"/>
</dbReference>
<evidence type="ECO:0000313" key="11">
    <source>
        <dbReference type="EMBL" id="DAB35836.1"/>
    </source>
</evidence>
<dbReference type="PANTHER" id="PTHR30562">
    <property type="entry name" value="UVRC/OXIDOREDUCTASE"/>
    <property type="match status" value="1"/>
</dbReference>
<reference evidence="11 12" key="1">
    <citation type="journal article" date="2017" name="Front. Microbiol.">
        <title>Comparative Genomic Analysis of the Class Epsilonproteobacteria and Proposed Reclassification to Epsilonbacteraeota (phyl. nov.).</title>
        <authorList>
            <person name="Waite D.W."/>
            <person name="Vanwonterghem I."/>
            <person name="Rinke C."/>
            <person name="Parks D.H."/>
            <person name="Zhang Y."/>
            <person name="Takai K."/>
            <person name="Sievert S.M."/>
            <person name="Simon J."/>
            <person name="Campbell B.J."/>
            <person name="Hanson T.E."/>
            <person name="Woyke T."/>
            <person name="Klotz M.G."/>
            <person name="Hugenholtz P."/>
        </authorList>
    </citation>
    <scope>NUCLEOTIDE SEQUENCE [LARGE SCALE GENOMIC DNA]</scope>
    <source>
        <strain evidence="11">UBA11420</strain>
    </source>
</reference>
<dbReference type="GO" id="GO:0009432">
    <property type="term" value="P:SOS response"/>
    <property type="evidence" value="ECO:0007669"/>
    <property type="project" value="UniProtKB-UniRule"/>
</dbReference>
<dbReference type="PROSITE" id="PS50151">
    <property type="entry name" value="UVR"/>
    <property type="match status" value="1"/>
</dbReference>
<evidence type="ECO:0000259" key="10">
    <source>
        <dbReference type="PROSITE" id="PS50165"/>
    </source>
</evidence>
<evidence type="ECO:0000256" key="2">
    <source>
        <dbReference type="ARBA" id="ARBA00022763"/>
    </source>
</evidence>
<comment type="caution">
    <text evidence="11">The sequence shown here is derived from an EMBL/GenBank/DDBJ whole genome shotgun (WGS) entry which is preliminary data.</text>
</comment>